<name>A0A1J1HZ41_9DIPT</name>
<proteinExistence type="predicted"/>
<keyword evidence="1" id="KW-0812">Transmembrane</keyword>
<evidence type="ECO:0000256" key="1">
    <source>
        <dbReference type="SAM" id="Phobius"/>
    </source>
</evidence>
<keyword evidence="3" id="KW-1185">Reference proteome</keyword>
<sequence>MASEKAQASRLANSRTYVDKFGQITLSQVMENRGIVKISQVGHIFAFFVFRARFVLFLIFRYDVVLGAQKMCMCEREWGRERKILVSNVYVFTLT</sequence>
<dbReference type="AlphaFoldDB" id="A0A1J1HZ41"/>
<evidence type="ECO:0000313" key="2">
    <source>
        <dbReference type="EMBL" id="CRK93368.1"/>
    </source>
</evidence>
<gene>
    <name evidence="2" type="ORF">CLUMA_CG006907</name>
</gene>
<accession>A0A1J1HZ41</accession>
<keyword evidence="1" id="KW-1133">Transmembrane helix</keyword>
<protein>
    <submittedName>
        <fullName evidence="2">CLUMA_CG006907, isoform A</fullName>
    </submittedName>
</protein>
<dbReference type="EMBL" id="CVRI01000037">
    <property type="protein sequence ID" value="CRK93368.1"/>
    <property type="molecule type" value="Genomic_DNA"/>
</dbReference>
<dbReference type="Proteomes" id="UP000183832">
    <property type="component" value="Unassembled WGS sequence"/>
</dbReference>
<evidence type="ECO:0000313" key="3">
    <source>
        <dbReference type="Proteomes" id="UP000183832"/>
    </source>
</evidence>
<keyword evidence="1" id="KW-0472">Membrane</keyword>
<feature type="transmembrane region" description="Helical" evidence="1">
    <location>
        <begin position="41"/>
        <end position="60"/>
    </location>
</feature>
<reference evidence="2 3" key="1">
    <citation type="submission" date="2015-04" db="EMBL/GenBank/DDBJ databases">
        <authorList>
            <person name="Syromyatnikov M.Y."/>
            <person name="Popov V.N."/>
        </authorList>
    </citation>
    <scope>NUCLEOTIDE SEQUENCE [LARGE SCALE GENOMIC DNA]</scope>
</reference>
<organism evidence="2 3">
    <name type="scientific">Clunio marinus</name>
    <dbReference type="NCBI Taxonomy" id="568069"/>
    <lineage>
        <taxon>Eukaryota</taxon>
        <taxon>Metazoa</taxon>
        <taxon>Ecdysozoa</taxon>
        <taxon>Arthropoda</taxon>
        <taxon>Hexapoda</taxon>
        <taxon>Insecta</taxon>
        <taxon>Pterygota</taxon>
        <taxon>Neoptera</taxon>
        <taxon>Endopterygota</taxon>
        <taxon>Diptera</taxon>
        <taxon>Nematocera</taxon>
        <taxon>Chironomoidea</taxon>
        <taxon>Chironomidae</taxon>
        <taxon>Clunio</taxon>
    </lineage>
</organism>